<keyword evidence="2" id="KW-1133">Transmembrane helix</keyword>
<dbReference type="PANTHER" id="PTHR35896:SF3">
    <property type="entry name" value="MAJOR FACILITATOR SUPERFAMILY TRANSPORTER"/>
    <property type="match status" value="1"/>
</dbReference>
<evidence type="ECO:0000256" key="1">
    <source>
        <dbReference type="SAM" id="MobiDB-lite"/>
    </source>
</evidence>
<gene>
    <name evidence="3" type="ORF">VTK73DRAFT_8058</name>
</gene>
<evidence type="ECO:0000256" key="2">
    <source>
        <dbReference type="SAM" id="Phobius"/>
    </source>
</evidence>
<accession>A0ABR3XRE8</accession>
<evidence type="ECO:0000313" key="3">
    <source>
        <dbReference type="EMBL" id="KAL1878097.1"/>
    </source>
</evidence>
<protein>
    <recommendedName>
        <fullName evidence="5">Major facilitator superfamily transporter</fullName>
    </recommendedName>
</protein>
<dbReference type="EMBL" id="JAZHXJ010000056">
    <property type="protein sequence ID" value="KAL1878097.1"/>
    <property type="molecule type" value="Genomic_DNA"/>
</dbReference>
<proteinExistence type="predicted"/>
<dbReference type="PANTHER" id="PTHR35896">
    <property type="entry name" value="IG-LIKE DOMAIN-CONTAINING PROTEIN"/>
    <property type="match status" value="1"/>
</dbReference>
<evidence type="ECO:0000313" key="4">
    <source>
        <dbReference type="Proteomes" id="UP001586593"/>
    </source>
</evidence>
<keyword evidence="4" id="KW-1185">Reference proteome</keyword>
<dbReference type="InterPro" id="IPR053008">
    <property type="entry name" value="Phomopsin_biosynth_assoc"/>
</dbReference>
<sequence>MSTAAYQPLGEDSEPSERSSLENRSEKPDSTRRTHPAKRWILWLLIAIIAATGGCIIGVAVTRLLFPSSPRWIHCGSTIEDAHERGCLYDVMIGSWLLPECSDTELMEEFIANRDWEFYKDQNLTEVIPMDELRLGLHDFPVWASIHQHQHHCAYVWMKQFRAVVNGKKLDDLSASMAHTRHCALGLYTGMSGAKENLALAVKYFSCVKPGEGNTRRPNNPSNALVTISTKPTQKAGAYQPLQSPTSRNSYDEYPETAQNAQQSSYLQSSRTRYTFKQGAAIICLVILVLAVGVYYAVESSATSATWSDCGNSVAEAQLRGCHFDSMMGAWLPAECYDKTLSDQWLEGEEGRWFADKNLTQPFPHSEVRKGNYSSAFTRPDFHFKHCAYMMLRFIVGVNNHQMLDKDAISVGHAGHCAHILADPSTDLGPFTRLNVGFRSCTRPRRSGWQALVAQASDSHEEAFRN</sequence>
<name>A0ABR3XRE8_9PEZI</name>
<feature type="region of interest" description="Disordered" evidence="1">
    <location>
        <begin position="1"/>
        <end position="32"/>
    </location>
</feature>
<feature type="region of interest" description="Disordered" evidence="1">
    <location>
        <begin position="233"/>
        <end position="253"/>
    </location>
</feature>
<dbReference type="Proteomes" id="UP001586593">
    <property type="component" value="Unassembled WGS sequence"/>
</dbReference>
<keyword evidence="2" id="KW-0472">Membrane</keyword>
<feature type="transmembrane region" description="Helical" evidence="2">
    <location>
        <begin position="279"/>
        <end position="298"/>
    </location>
</feature>
<keyword evidence="2" id="KW-0812">Transmembrane</keyword>
<reference evidence="3 4" key="1">
    <citation type="journal article" date="2024" name="Commun. Biol.">
        <title>Comparative genomic analysis of thermophilic fungi reveals convergent evolutionary adaptations and gene losses.</title>
        <authorList>
            <person name="Steindorff A.S."/>
            <person name="Aguilar-Pontes M.V."/>
            <person name="Robinson A.J."/>
            <person name="Andreopoulos B."/>
            <person name="LaButti K."/>
            <person name="Kuo A."/>
            <person name="Mondo S."/>
            <person name="Riley R."/>
            <person name="Otillar R."/>
            <person name="Haridas S."/>
            <person name="Lipzen A."/>
            <person name="Grimwood J."/>
            <person name="Schmutz J."/>
            <person name="Clum A."/>
            <person name="Reid I.D."/>
            <person name="Moisan M.C."/>
            <person name="Butler G."/>
            <person name="Nguyen T.T.M."/>
            <person name="Dewar K."/>
            <person name="Conant G."/>
            <person name="Drula E."/>
            <person name="Henrissat B."/>
            <person name="Hansel C."/>
            <person name="Singer S."/>
            <person name="Hutchinson M.I."/>
            <person name="de Vries R.P."/>
            <person name="Natvig D.O."/>
            <person name="Powell A.J."/>
            <person name="Tsang A."/>
            <person name="Grigoriev I.V."/>
        </authorList>
    </citation>
    <scope>NUCLEOTIDE SEQUENCE [LARGE SCALE GENOMIC DNA]</scope>
    <source>
        <strain evidence="3 4">ATCC 24622</strain>
    </source>
</reference>
<feature type="transmembrane region" description="Helical" evidence="2">
    <location>
        <begin position="40"/>
        <end position="66"/>
    </location>
</feature>
<comment type="caution">
    <text evidence="3">The sequence shown here is derived from an EMBL/GenBank/DDBJ whole genome shotgun (WGS) entry which is preliminary data.</text>
</comment>
<feature type="compositionally biased region" description="Basic and acidic residues" evidence="1">
    <location>
        <begin position="15"/>
        <end position="32"/>
    </location>
</feature>
<organism evidence="3 4">
    <name type="scientific">Phialemonium thermophilum</name>
    <dbReference type="NCBI Taxonomy" id="223376"/>
    <lineage>
        <taxon>Eukaryota</taxon>
        <taxon>Fungi</taxon>
        <taxon>Dikarya</taxon>
        <taxon>Ascomycota</taxon>
        <taxon>Pezizomycotina</taxon>
        <taxon>Sordariomycetes</taxon>
        <taxon>Sordariomycetidae</taxon>
        <taxon>Cephalothecales</taxon>
        <taxon>Cephalothecaceae</taxon>
        <taxon>Phialemonium</taxon>
    </lineage>
</organism>
<evidence type="ECO:0008006" key="5">
    <source>
        <dbReference type="Google" id="ProtNLM"/>
    </source>
</evidence>